<evidence type="ECO:0000256" key="6">
    <source>
        <dbReference type="ARBA" id="ARBA00022840"/>
    </source>
</evidence>
<dbReference type="OrthoDB" id="9770415at2"/>
<dbReference type="AlphaFoldDB" id="A0A4R5KWQ5"/>
<feature type="domain" description="ABC transporter" evidence="10">
    <location>
        <begin position="334"/>
        <end position="570"/>
    </location>
</feature>
<dbReference type="GO" id="GO:0005524">
    <property type="term" value="F:ATP binding"/>
    <property type="evidence" value="ECO:0007669"/>
    <property type="project" value="UniProtKB-KW"/>
</dbReference>
<keyword evidence="13" id="KW-1185">Reference proteome</keyword>
<dbReference type="InterPro" id="IPR036640">
    <property type="entry name" value="ABC1_TM_sf"/>
</dbReference>
<protein>
    <submittedName>
        <fullName evidence="12">ABC transporter ATP-binding protein</fullName>
    </submittedName>
</protein>
<evidence type="ECO:0000256" key="7">
    <source>
        <dbReference type="ARBA" id="ARBA00022989"/>
    </source>
</evidence>
<accession>A0A4R5KWQ5</accession>
<name>A0A4R5KWQ5_9BACL</name>
<dbReference type="InterPro" id="IPR039421">
    <property type="entry name" value="Type_1_exporter"/>
</dbReference>
<sequence length="580" mass="64029">MLFMNKYIRKYWKLFCLAFLCLTGEALCDLLQPTIMAKIVDVGVANKQMNYVWSMGGLMLFITAMGAIAAAARNIVATQVSQRFGAELRSDLFKKIQTLSFENIDRFDRASLVTRLTNDVTQVQNFVNGLMRVFVKAPLLCIGSLIMAARLDTHLFMIFLFVVPIVGGLIALNMKIGFPFFMKVQKALDRVNGVMREYLSGVRVVRAFNRFDYEIHKFNDANQEYQARSRIAMRAMAIFSPGITLSVNMGIVAVIWLGGIRVDHGQIQVGTTMAFVNYMTQILFALMTISMVFNMFVRAKASTGRIGEVFAQQNSMVWSEAVMPERPASLRGRIDLEQVSFSYAGTSGDPVIKNVTLTCLPGETVGIIGSTGSGKSSLVSLIPRFYDASSGTVKVNGVDVRTMDPSKLRDKIAVVPQKTVLFTGSVLDNIRIGKEDATLEEVEQAARMADAHDFVSSFPEGYSTVLGQQGVNFSGGQKQRVSIARALVRKPEILILDDCTSAVDVTTEANIKAALKKYAKGLTCLIIAQRITSVMDADKIVVLDHGQIVGLGTHDELMRDCAVYQEIFQSQVGKEMQKHV</sequence>
<comment type="subcellular location">
    <subcellularLocation>
        <location evidence="1">Cell membrane</location>
        <topology evidence="1">Multi-pass membrane protein</topology>
    </subcellularLocation>
</comment>
<keyword evidence="8 9" id="KW-0472">Membrane</keyword>
<keyword evidence="4 9" id="KW-0812">Transmembrane</keyword>
<dbReference type="Pfam" id="PF00005">
    <property type="entry name" value="ABC_tran"/>
    <property type="match status" value="1"/>
</dbReference>
<dbReference type="GO" id="GO:0015421">
    <property type="term" value="F:ABC-type oligopeptide transporter activity"/>
    <property type="evidence" value="ECO:0007669"/>
    <property type="project" value="TreeGrafter"/>
</dbReference>
<evidence type="ECO:0000256" key="4">
    <source>
        <dbReference type="ARBA" id="ARBA00022692"/>
    </source>
</evidence>
<dbReference type="SUPFAM" id="SSF52540">
    <property type="entry name" value="P-loop containing nucleoside triphosphate hydrolases"/>
    <property type="match status" value="1"/>
</dbReference>
<evidence type="ECO:0000259" key="10">
    <source>
        <dbReference type="PROSITE" id="PS50893"/>
    </source>
</evidence>
<keyword evidence="3" id="KW-1003">Cell membrane</keyword>
<dbReference type="InterPro" id="IPR027417">
    <property type="entry name" value="P-loop_NTPase"/>
</dbReference>
<dbReference type="Pfam" id="PF00664">
    <property type="entry name" value="ABC_membrane"/>
    <property type="match status" value="1"/>
</dbReference>
<dbReference type="InterPro" id="IPR003593">
    <property type="entry name" value="AAA+_ATPase"/>
</dbReference>
<feature type="transmembrane region" description="Helical" evidence="9">
    <location>
        <begin position="278"/>
        <end position="297"/>
    </location>
</feature>
<keyword evidence="5" id="KW-0547">Nucleotide-binding</keyword>
<keyword evidence="7 9" id="KW-1133">Transmembrane helix</keyword>
<dbReference type="SUPFAM" id="SSF90123">
    <property type="entry name" value="ABC transporter transmembrane region"/>
    <property type="match status" value="1"/>
</dbReference>
<dbReference type="PROSITE" id="PS50893">
    <property type="entry name" value="ABC_TRANSPORTER_2"/>
    <property type="match status" value="1"/>
</dbReference>
<comment type="caution">
    <text evidence="12">The sequence shown here is derived from an EMBL/GenBank/DDBJ whole genome shotgun (WGS) entry which is preliminary data.</text>
</comment>
<dbReference type="FunFam" id="3.40.50.300:FF:000221">
    <property type="entry name" value="Multidrug ABC transporter ATP-binding protein"/>
    <property type="match status" value="1"/>
</dbReference>
<feature type="transmembrane region" description="Helical" evidence="9">
    <location>
        <begin position="235"/>
        <end position="258"/>
    </location>
</feature>
<keyword evidence="2" id="KW-0813">Transport</keyword>
<evidence type="ECO:0000256" key="9">
    <source>
        <dbReference type="SAM" id="Phobius"/>
    </source>
</evidence>
<proteinExistence type="predicted"/>
<dbReference type="InterPro" id="IPR003439">
    <property type="entry name" value="ABC_transporter-like_ATP-bd"/>
</dbReference>
<feature type="transmembrane region" description="Helical" evidence="9">
    <location>
        <begin position="155"/>
        <end position="174"/>
    </location>
</feature>
<organism evidence="12 13">
    <name type="scientific">Paenibacillus piri</name>
    <dbReference type="NCBI Taxonomy" id="2547395"/>
    <lineage>
        <taxon>Bacteria</taxon>
        <taxon>Bacillati</taxon>
        <taxon>Bacillota</taxon>
        <taxon>Bacilli</taxon>
        <taxon>Bacillales</taxon>
        <taxon>Paenibacillaceae</taxon>
        <taxon>Paenibacillus</taxon>
    </lineage>
</organism>
<dbReference type="InterPro" id="IPR011527">
    <property type="entry name" value="ABC1_TM_dom"/>
</dbReference>
<keyword evidence="6 12" id="KW-0067">ATP-binding</keyword>
<evidence type="ECO:0000256" key="3">
    <source>
        <dbReference type="ARBA" id="ARBA00022475"/>
    </source>
</evidence>
<dbReference type="GO" id="GO:0005886">
    <property type="term" value="C:plasma membrane"/>
    <property type="evidence" value="ECO:0007669"/>
    <property type="project" value="UniProtKB-SubCell"/>
</dbReference>
<evidence type="ECO:0000256" key="8">
    <source>
        <dbReference type="ARBA" id="ARBA00023136"/>
    </source>
</evidence>
<evidence type="ECO:0000259" key="11">
    <source>
        <dbReference type="PROSITE" id="PS50929"/>
    </source>
</evidence>
<dbReference type="Proteomes" id="UP000295636">
    <property type="component" value="Unassembled WGS sequence"/>
</dbReference>
<dbReference type="SMART" id="SM00382">
    <property type="entry name" value="AAA"/>
    <property type="match status" value="1"/>
</dbReference>
<dbReference type="Gene3D" id="1.20.1560.10">
    <property type="entry name" value="ABC transporter type 1, transmembrane domain"/>
    <property type="match status" value="1"/>
</dbReference>
<feature type="transmembrane region" description="Helical" evidence="9">
    <location>
        <begin position="133"/>
        <end position="149"/>
    </location>
</feature>
<evidence type="ECO:0000256" key="2">
    <source>
        <dbReference type="ARBA" id="ARBA00022448"/>
    </source>
</evidence>
<reference evidence="12 13" key="1">
    <citation type="submission" date="2019-03" db="EMBL/GenBank/DDBJ databases">
        <title>This is whole genome sequence of Paenibacillus sp MS74 strain.</title>
        <authorList>
            <person name="Trinh H.N."/>
        </authorList>
    </citation>
    <scope>NUCLEOTIDE SEQUENCE [LARGE SCALE GENOMIC DNA]</scope>
    <source>
        <strain evidence="12 13">MS74</strain>
    </source>
</reference>
<evidence type="ECO:0000313" key="12">
    <source>
        <dbReference type="EMBL" id="TDG00237.1"/>
    </source>
</evidence>
<dbReference type="PROSITE" id="PS50929">
    <property type="entry name" value="ABC_TM1F"/>
    <property type="match status" value="1"/>
</dbReference>
<dbReference type="CDD" id="cd18548">
    <property type="entry name" value="ABC_6TM_Tm287_like"/>
    <property type="match status" value="1"/>
</dbReference>
<gene>
    <name evidence="12" type="ORF">E1757_00930</name>
</gene>
<feature type="transmembrane region" description="Helical" evidence="9">
    <location>
        <begin position="52"/>
        <end position="72"/>
    </location>
</feature>
<dbReference type="PANTHER" id="PTHR43394">
    <property type="entry name" value="ATP-DEPENDENT PERMEASE MDL1, MITOCHONDRIAL"/>
    <property type="match status" value="1"/>
</dbReference>
<dbReference type="PROSITE" id="PS00211">
    <property type="entry name" value="ABC_TRANSPORTER_1"/>
    <property type="match status" value="1"/>
</dbReference>
<evidence type="ECO:0000256" key="5">
    <source>
        <dbReference type="ARBA" id="ARBA00022741"/>
    </source>
</evidence>
<dbReference type="Gene3D" id="3.40.50.300">
    <property type="entry name" value="P-loop containing nucleotide triphosphate hydrolases"/>
    <property type="match status" value="1"/>
</dbReference>
<dbReference type="InterPro" id="IPR017871">
    <property type="entry name" value="ABC_transporter-like_CS"/>
</dbReference>
<dbReference type="RefSeq" id="WP_133224946.1">
    <property type="nucleotide sequence ID" value="NZ_SMRT01000001.1"/>
</dbReference>
<dbReference type="PANTHER" id="PTHR43394:SF1">
    <property type="entry name" value="ATP-BINDING CASSETTE SUB-FAMILY B MEMBER 10, MITOCHONDRIAL"/>
    <property type="match status" value="1"/>
</dbReference>
<evidence type="ECO:0000256" key="1">
    <source>
        <dbReference type="ARBA" id="ARBA00004651"/>
    </source>
</evidence>
<dbReference type="GO" id="GO:0016887">
    <property type="term" value="F:ATP hydrolysis activity"/>
    <property type="evidence" value="ECO:0007669"/>
    <property type="project" value="InterPro"/>
</dbReference>
<feature type="domain" description="ABC transmembrane type-1" evidence="11">
    <location>
        <begin position="17"/>
        <end position="298"/>
    </location>
</feature>
<evidence type="ECO:0000313" key="13">
    <source>
        <dbReference type="Proteomes" id="UP000295636"/>
    </source>
</evidence>
<dbReference type="EMBL" id="SMRT01000001">
    <property type="protein sequence ID" value="TDG00237.1"/>
    <property type="molecule type" value="Genomic_DNA"/>
</dbReference>